<accession>A0A397CJS5</accession>
<comment type="similarity">
    <text evidence="2">Belongs to the importin beta family.</text>
</comment>
<gene>
    <name evidence="5" type="ORF">DYB38_010547</name>
</gene>
<dbReference type="Gene3D" id="1.25.10.10">
    <property type="entry name" value="Leucine-rich Repeat Variant"/>
    <property type="match status" value="1"/>
</dbReference>
<protein>
    <recommendedName>
        <fullName evidence="7">Exportin-1/Importin-beta-like domain-containing protein</fullName>
    </recommendedName>
</protein>
<dbReference type="InterPro" id="IPR016024">
    <property type="entry name" value="ARM-type_fold"/>
</dbReference>
<organism evidence="5 6">
    <name type="scientific">Aphanomyces astaci</name>
    <name type="common">Crayfish plague agent</name>
    <dbReference type="NCBI Taxonomy" id="112090"/>
    <lineage>
        <taxon>Eukaryota</taxon>
        <taxon>Sar</taxon>
        <taxon>Stramenopiles</taxon>
        <taxon>Oomycota</taxon>
        <taxon>Saprolegniomycetes</taxon>
        <taxon>Saprolegniales</taxon>
        <taxon>Verrucalvaceae</taxon>
        <taxon>Aphanomyces</taxon>
    </lineage>
</organism>
<evidence type="ECO:0000313" key="6">
    <source>
        <dbReference type="Proteomes" id="UP000265716"/>
    </source>
</evidence>
<name>A0A397CJS5_APHAT</name>
<evidence type="ECO:0000256" key="2">
    <source>
        <dbReference type="ARBA" id="ARBA00007991"/>
    </source>
</evidence>
<dbReference type="GO" id="GO:0006606">
    <property type="term" value="P:protein import into nucleus"/>
    <property type="evidence" value="ECO:0007669"/>
    <property type="project" value="TreeGrafter"/>
</dbReference>
<reference evidence="5 6" key="1">
    <citation type="submission" date="2018-08" db="EMBL/GenBank/DDBJ databases">
        <title>Aphanomyces genome sequencing and annotation.</title>
        <authorList>
            <person name="Minardi D."/>
            <person name="Oidtmann B."/>
            <person name="Van Der Giezen M."/>
            <person name="Studholme D.J."/>
        </authorList>
    </citation>
    <scope>NUCLEOTIDE SEQUENCE [LARGE SCALE GENOMIC DNA]</scope>
    <source>
        <strain evidence="5 6">SA</strain>
    </source>
</reference>
<sequence>SAKAGHPPMDETPLHTIFAFLPRFPAHPAIQYTSCLVISRYAEWLAGAGAAYLASLLTFVDATVTMSATRHDYHDWQVPTAVAAALRGLCLDCWAHVGRDLMQYYGQLQASDALDVEDQVILLEGICKGVSVGDPHLIVPALEALVAPIAQRMNGILTAASSTAAPPSAGGILKDLLRLMCIFDHTSSSSNGQQQHPLVALSEQLFPLFQQTLHVFGSNFDVVERCCRCFKRMLRLPAMVVMVPTLSQMLVQSYAAVPQSSYLYCANQIVKNFASSASSNDLIPVLDHLFTQLSHTTFTVLSQSLVDHPDIVEEYFYLVERYVRSLPGLTVPLLPSILQTTVEAWVTSQGQQLTRTLLGGVMGHLSPSRVDADYGSCAGVLVCLTQVPGATLREWVQAALTGTGTAGLFAVLDATGRVAPEDKAAFVQNLVTAADEAAFRRAVRQFSKLCRQRAVVV</sequence>
<dbReference type="PANTHER" id="PTHR12363">
    <property type="entry name" value="TRANSPORTIN 3 AND IMPORTIN 13"/>
    <property type="match status" value="1"/>
</dbReference>
<dbReference type="AlphaFoldDB" id="A0A397CJS5"/>
<comment type="subcellular location">
    <subcellularLocation>
        <location evidence="1">Nucleus</location>
    </subcellularLocation>
</comment>
<evidence type="ECO:0008006" key="7">
    <source>
        <dbReference type="Google" id="ProtNLM"/>
    </source>
</evidence>
<evidence type="ECO:0000313" key="5">
    <source>
        <dbReference type="EMBL" id="RHY47212.1"/>
    </source>
</evidence>
<dbReference type="SUPFAM" id="SSF48371">
    <property type="entry name" value="ARM repeat"/>
    <property type="match status" value="1"/>
</dbReference>
<evidence type="ECO:0000256" key="1">
    <source>
        <dbReference type="ARBA" id="ARBA00004123"/>
    </source>
</evidence>
<dbReference type="GO" id="GO:0005634">
    <property type="term" value="C:nucleus"/>
    <property type="evidence" value="ECO:0007669"/>
    <property type="project" value="UniProtKB-SubCell"/>
</dbReference>
<dbReference type="InterPro" id="IPR058537">
    <property type="entry name" value="TPR_TNPO3_IPO13_4th"/>
</dbReference>
<comment type="caution">
    <text evidence="5">The sequence shown here is derived from an EMBL/GenBank/DDBJ whole genome shotgun (WGS) entry which is preliminary data.</text>
</comment>
<dbReference type="GO" id="GO:0005737">
    <property type="term" value="C:cytoplasm"/>
    <property type="evidence" value="ECO:0007669"/>
    <property type="project" value="TreeGrafter"/>
</dbReference>
<keyword evidence="3" id="KW-0813">Transport</keyword>
<evidence type="ECO:0000256" key="3">
    <source>
        <dbReference type="ARBA" id="ARBA00022448"/>
    </source>
</evidence>
<dbReference type="VEuPathDB" id="FungiDB:H257_16424"/>
<dbReference type="PANTHER" id="PTHR12363:SF33">
    <property type="entry name" value="IMPORTIN-13"/>
    <property type="match status" value="1"/>
</dbReference>
<proteinExistence type="inferred from homology"/>
<dbReference type="Proteomes" id="UP000265716">
    <property type="component" value="Unassembled WGS sequence"/>
</dbReference>
<feature type="non-terminal residue" evidence="5">
    <location>
        <position position="1"/>
    </location>
</feature>
<keyword evidence="4" id="KW-0539">Nucleus</keyword>
<dbReference type="Pfam" id="PF24139">
    <property type="entry name" value="TPR_TNPO3_IPO13_4th"/>
    <property type="match status" value="1"/>
</dbReference>
<dbReference type="InterPro" id="IPR011989">
    <property type="entry name" value="ARM-like"/>
</dbReference>
<dbReference type="InterPro" id="IPR051345">
    <property type="entry name" value="Importin_beta-like_NTR"/>
</dbReference>
<evidence type="ECO:0000256" key="4">
    <source>
        <dbReference type="ARBA" id="ARBA00023242"/>
    </source>
</evidence>
<dbReference type="EMBL" id="QUTC01007572">
    <property type="protein sequence ID" value="RHY47212.1"/>
    <property type="molecule type" value="Genomic_DNA"/>
</dbReference>